<keyword evidence="7" id="KW-1185">Reference proteome</keyword>
<name>A0A2G8KG20_STIJA</name>
<dbReference type="AlphaFoldDB" id="A0A2G8KG20"/>
<dbReference type="SMART" id="SM00538">
    <property type="entry name" value="POP4"/>
    <property type="match status" value="1"/>
</dbReference>
<dbReference type="Pfam" id="PF01868">
    <property type="entry name" value="RNase_P-MRP_p29"/>
    <property type="match status" value="1"/>
</dbReference>
<sequence>METSLLYRNLPSEKLVQELGTDKDGEEYIQHFIQQRIPHHEARFGQYLNIEKTGRKKLRTPRKAANLRKKQVLSAADKKQLKLFDIPEDQQKYKLYEPLHHLWLAYMRDCLRIPPISAQAQGIKLLKCDLHGSFMKVTKSTCPTYIGMCGILLQETKNTFKIITQTDQLKTVPKANCEFTFVVDELVVTIHGKHFRLKSSERALKGKIKDKITIDM</sequence>
<dbReference type="Gene3D" id="2.30.30.210">
    <property type="entry name" value="Ribonuclease P/MRP, subunit p29"/>
    <property type="match status" value="1"/>
</dbReference>
<dbReference type="GO" id="GO:0001682">
    <property type="term" value="P:tRNA 5'-leader removal"/>
    <property type="evidence" value="ECO:0007669"/>
    <property type="project" value="InterPro"/>
</dbReference>
<evidence type="ECO:0000313" key="7">
    <source>
        <dbReference type="Proteomes" id="UP000230750"/>
    </source>
</evidence>
<dbReference type="GO" id="GO:0006364">
    <property type="term" value="P:rRNA processing"/>
    <property type="evidence" value="ECO:0007669"/>
    <property type="project" value="TreeGrafter"/>
</dbReference>
<evidence type="ECO:0000256" key="5">
    <source>
        <dbReference type="ARBA" id="ARBA00046486"/>
    </source>
</evidence>
<dbReference type="GO" id="GO:0033204">
    <property type="term" value="F:ribonuclease P RNA binding"/>
    <property type="evidence" value="ECO:0007669"/>
    <property type="project" value="InterPro"/>
</dbReference>
<evidence type="ECO:0000256" key="1">
    <source>
        <dbReference type="ARBA" id="ARBA00002435"/>
    </source>
</evidence>
<dbReference type="SUPFAM" id="SSF101744">
    <property type="entry name" value="Rof/RNase P subunit-like"/>
    <property type="match status" value="1"/>
</dbReference>
<dbReference type="InterPro" id="IPR002730">
    <property type="entry name" value="Rpp29/RNP1"/>
</dbReference>
<comment type="similarity">
    <text evidence="3">Belongs to the eukaryotic/archaeal RNase P protein component 1 family.</text>
</comment>
<dbReference type="OrthoDB" id="124041at2759"/>
<dbReference type="InterPro" id="IPR036980">
    <property type="entry name" value="RNase_P/MRP_Rpp29_sf"/>
</dbReference>
<dbReference type="InterPro" id="IPR016848">
    <property type="entry name" value="RNase_P/MRP_Rpp29-subunit"/>
</dbReference>
<dbReference type="GO" id="GO:0005634">
    <property type="term" value="C:nucleus"/>
    <property type="evidence" value="ECO:0007669"/>
    <property type="project" value="UniProtKB-SubCell"/>
</dbReference>
<dbReference type="GO" id="GO:0030677">
    <property type="term" value="C:ribonuclease P complex"/>
    <property type="evidence" value="ECO:0007669"/>
    <property type="project" value="InterPro"/>
</dbReference>
<comment type="subcellular location">
    <subcellularLocation>
        <location evidence="2">Nucleus</location>
    </subcellularLocation>
</comment>
<proteinExistence type="inferred from homology"/>
<accession>A0A2G8KG20</accession>
<dbReference type="Proteomes" id="UP000230750">
    <property type="component" value="Unassembled WGS sequence"/>
</dbReference>
<dbReference type="InterPro" id="IPR023534">
    <property type="entry name" value="Rof/RNase_P-like"/>
</dbReference>
<evidence type="ECO:0000256" key="2">
    <source>
        <dbReference type="ARBA" id="ARBA00004123"/>
    </source>
</evidence>
<dbReference type="STRING" id="307972.A0A2G8KG20"/>
<evidence type="ECO:0000313" key="6">
    <source>
        <dbReference type="EMBL" id="PIK46937.1"/>
    </source>
</evidence>
<organism evidence="6 7">
    <name type="scientific">Stichopus japonicus</name>
    <name type="common">Sea cucumber</name>
    <dbReference type="NCBI Taxonomy" id="307972"/>
    <lineage>
        <taxon>Eukaryota</taxon>
        <taxon>Metazoa</taxon>
        <taxon>Echinodermata</taxon>
        <taxon>Eleutherozoa</taxon>
        <taxon>Echinozoa</taxon>
        <taxon>Holothuroidea</taxon>
        <taxon>Aspidochirotacea</taxon>
        <taxon>Aspidochirotida</taxon>
        <taxon>Stichopodidae</taxon>
        <taxon>Apostichopus</taxon>
    </lineage>
</organism>
<dbReference type="PANTHER" id="PTHR13348:SF0">
    <property type="entry name" value="RIBONUCLEASE P PROTEIN SUBUNIT P29"/>
    <property type="match status" value="1"/>
</dbReference>
<dbReference type="EMBL" id="MRZV01000611">
    <property type="protein sequence ID" value="PIK46937.1"/>
    <property type="molecule type" value="Genomic_DNA"/>
</dbReference>
<comment type="caution">
    <text evidence="6">The sequence shown here is derived from an EMBL/GenBank/DDBJ whole genome shotgun (WGS) entry which is preliminary data.</text>
</comment>
<comment type="function">
    <text evidence="1">Component of ribonuclease P, a ribonucleoprotein complex that generates mature tRNA molecules by cleaving their 5'-ends.</text>
</comment>
<evidence type="ECO:0000256" key="4">
    <source>
        <dbReference type="ARBA" id="ARBA00016225"/>
    </source>
</evidence>
<gene>
    <name evidence="6" type="ORF">BSL78_16197</name>
</gene>
<dbReference type="PANTHER" id="PTHR13348">
    <property type="entry name" value="RIBONUCLEASE P SUBUNIT P29"/>
    <property type="match status" value="1"/>
</dbReference>
<evidence type="ECO:0000256" key="3">
    <source>
        <dbReference type="ARBA" id="ARBA00006181"/>
    </source>
</evidence>
<dbReference type="GO" id="GO:0000172">
    <property type="term" value="C:ribonuclease MRP complex"/>
    <property type="evidence" value="ECO:0007669"/>
    <property type="project" value="InterPro"/>
</dbReference>
<reference evidence="6 7" key="1">
    <citation type="journal article" date="2017" name="PLoS Biol.">
        <title>The sea cucumber genome provides insights into morphological evolution and visceral regeneration.</title>
        <authorList>
            <person name="Zhang X."/>
            <person name="Sun L."/>
            <person name="Yuan J."/>
            <person name="Sun Y."/>
            <person name="Gao Y."/>
            <person name="Zhang L."/>
            <person name="Li S."/>
            <person name="Dai H."/>
            <person name="Hamel J.F."/>
            <person name="Liu C."/>
            <person name="Yu Y."/>
            <person name="Liu S."/>
            <person name="Lin W."/>
            <person name="Guo K."/>
            <person name="Jin S."/>
            <person name="Xu P."/>
            <person name="Storey K.B."/>
            <person name="Huan P."/>
            <person name="Zhang T."/>
            <person name="Zhou Y."/>
            <person name="Zhang J."/>
            <person name="Lin C."/>
            <person name="Li X."/>
            <person name="Xing L."/>
            <person name="Huo D."/>
            <person name="Sun M."/>
            <person name="Wang L."/>
            <person name="Mercier A."/>
            <person name="Li F."/>
            <person name="Yang H."/>
            <person name="Xiang J."/>
        </authorList>
    </citation>
    <scope>NUCLEOTIDE SEQUENCE [LARGE SCALE GENOMIC DNA]</scope>
    <source>
        <strain evidence="6">Shaxun</strain>
        <tissue evidence="6">Muscle</tissue>
    </source>
</reference>
<protein>
    <recommendedName>
        <fullName evidence="4">Ribonuclease P protein subunit p29</fullName>
    </recommendedName>
</protein>
<comment type="subunit">
    <text evidence="5">Component of nuclear RNase P and RNase MRP ribonucleoproteins. RNase P consists of a catalytic RNA moiety and 10 different protein chains; POP1, POP4, POP5, POP7, RPP14, RPP21, RPP25, RPP30, RPP38 and RPP40. Within the RNase P complex, POP1, POP7 and RPP25 form the 'finger' subcomplex, POP5, RPP14, RPP40 and homodimeric RPP30 form the 'palm' subcomplex, and RPP21, POP4 and RPP38 form the 'wrist' subcomplex. All subunits of the RNase P complex interact with the catalytic RNA. Several subunits of RNase P are also part of the RNase MRP complex. RNase MRP consists of a catalytic RNA moiety and about 8 protein subunits; POP1, POP7, RPP25, RPP30, RPP38, RPP40 and possibly also POP4 and POP5.</text>
</comment>